<sequence length="633" mass="70151">MNMSSRTLSLAVEEQLRSLCLKDFPCGHGCWSKSRGNIFEEQSWGYIEQDEGREGAAKEEQEALMEHLTSPLSPWRHEGSWSPQAPTLRELSVRTPELLHGNFIFSHFNTLRIVDKGVSIVDDGLLRFSSLRELVLSANKISELQAEYLPCTLQVLELYANQVSSLKGLCSQPLPCLQHLGLGCNRQGSPADIQYLTGTLWPRLVSLDLSWSGFQGQQALVDALATLPCLRTLVLEGNPLTFTPSYPGFILDSLPRLLYLGATRVTPDDHHRFGGLAKMRDRIVDQAMATVTVRRIRGVPDPLLTVDESSPEFPVVSYSYFVNYEFLRQPPSGNKAGSDTASTSDPMAPIAEKTDGGIVGIYQTPKENCEEETTNTPIPDTTARTMESLGTNHCSIDVMMNSTHKLAWAEYMDYDHTSVHSVGELGSFKSFILRGLWLTVEEEKVLSWPAPSGEQPITKSTTEKKGGKECARPPSNTCSNQKSKDKNKKKVSIMDLVQDTPIRRTLGSIHVPLQDLVSGDQRVDVLCNLGVLLTEQSTRAMPPRDKDPSKKSKHDKKKEDKKTKSSADSAGGQKNAAPPSKSKGKGRKESEADFRMDDNSAPSPNQLEPMTVEFTVHLEKWRSASEVHHLVHP</sequence>
<protein>
    <recommendedName>
        <fullName evidence="6">Leucine-rich repeat-containing protein 43</fullName>
    </recommendedName>
</protein>
<dbReference type="Proteomes" id="UP001356427">
    <property type="component" value="Unassembled WGS sequence"/>
</dbReference>
<reference evidence="4 5" key="1">
    <citation type="submission" date="2021-04" db="EMBL/GenBank/DDBJ databases">
        <authorList>
            <person name="De Guttry C."/>
            <person name="Zahm M."/>
            <person name="Klopp C."/>
            <person name="Cabau C."/>
            <person name="Louis A."/>
            <person name="Berthelot C."/>
            <person name="Parey E."/>
            <person name="Roest Crollius H."/>
            <person name="Montfort J."/>
            <person name="Robinson-Rechavi M."/>
            <person name="Bucao C."/>
            <person name="Bouchez O."/>
            <person name="Gislard M."/>
            <person name="Lluch J."/>
            <person name="Milhes M."/>
            <person name="Lampietro C."/>
            <person name="Lopez Roques C."/>
            <person name="Donnadieu C."/>
            <person name="Braasch I."/>
            <person name="Desvignes T."/>
            <person name="Postlethwait J."/>
            <person name="Bobe J."/>
            <person name="Wedekind C."/>
            <person name="Guiguen Y."/>
        </authorList>
    </citation>
    <scope>NUCLEOTIDE SEQUENCE [LARGE SCALE GENOMIC DNA]</scope>
    <source>
        <strain evidence="4">Cs_M1</strain>
        <tissue evidence="4">Blood</tissue>
    </source>
</reference>
<dbReference type="AlphaFoldDB" id="A0AAN8QQ37"/>
<keyword evidence="5" id="KW-1185">Reference proteome</keyword>
<feature type="region of interest" description="Disordered" evidence="3">
    <location>
        <begin position="449"/>
        <end position="491"/>
    </location>
</feature>
<proteinExistence type="predicted"/>
<dbReference type="PANTHER" id="PTHR15454">
    <property type="entry name" value="NISCHARIN RELATED"/>
    <property type="match status" value="1"/>
</dbReference>
<comment type="caution">
    <text evidence="4">The sequence shown here is derived from an EMBL/GenBank/DDBJ whole genome shotgun (WGS) entry which is preliminary data.</text>
</comment>
<evidence type="ECO:0000313" key="4">
    <source>
        <dbReference type="EMBL" id="KAK6306378.1"/>
    </source>
</evidence>
<dbReference type="InterPro" id="IPR032675">
    <property type="entry name" value="LRR_dom_sf"/>
</dbReference>
<name>A0AAN8QQ37_9TELE</name>
<dbReference type="EMBL" id="JAGTTL010000021">
    <property type="protein sequence ID" value="KAK6306378.1"/>
    <property type="molecule type" value="Genomic_DNA"/>
</dbReference>
<evidence type="ECO:0000256" key="2">
    <source>
        <dbReference type="ARBA" id="ARBA00022737"/>
    </source>
</evidence>
<evidence type="ECO:0000313" key="5">
    <source>
        <dbReference type="Proteomes" id="UP001356427"/>
    </source>
</evidence>
<evidence type="ECO:0000256" key="3">
    <source>
        <dbReference type="SAM" id="MobiDB-lite"/>
    </source>
</evidence>
<feature type="compositionally biased region" description="Basic and acidic residues" evidence="3">
    <location>
        <begin position="461"/>
        <end position="471"/>
    </location>
</feature>
<feature type="region of interest" description="Disordered" evidence="3">
    <location>
        <begin position="537"/>
        <end position="611"/>
    </location>
</feature>
<dbReference type="PANTHER" id="PTHR15454:SF19">
    <property type="entry name" value="LEUCINE-RICH REPEAT-CONTAINING PROTEIN 51"/>
    <property type="match status" value="1"/>
</dbReference>
<feature type="compositionally biased region" description="Basic and acidic residues" evidence="3">
    <location>
        <begin position="587"/>
        <end position="598"/>
    </location>
</feature>
<evidence type="ECO:0008006" key="6">
    <source>
        <dbReference type="Google" id="ProtNLM"/>
    </source>
</evidence>
<evidence type="ECO:0000256" key="1">
    <source>
        <dbReference type="ARBA" id="ARBA00022614"/>
    </source>
</evidence>
<gene>
    <name evidence="4" type="ORF">J4Q44_G00233030</name>
</gene>
<keyword evidence="1" id="KW-0433">Leucine-rich repeat</keyword>
<organism evidence="4 5">
    <name type="scientific">Coregonus suidteri</name>
    <dbReference type="NCBI Taxonomy" id="861788"/>
    <lineage>
        <taxon>Eukaryota</taxon>
        <taxon>Metazoa</taxon>
        <taxon>Chordata</taxon>
        <taxon>Craniata</taxon>
        <taxon>Vertebrata</taxon>
        <taxon>Euteleostomi</taxon>
        <taxon>Actinopterygii</taxon>
        <taxon>Neopterygii</taxon>
        <taxon>Teleostei</taxon>
        <taxon>Protacanthopterygii</taxon>
        <taxon>Salmoniformes</taxon>
        <taxon>Salmonidae</taxon>
        <taxon>Coregoninae</taxon>
        <taxon>Coregonus</taxon>
    </lineage>
</organism>
<dbReference type="Gene3D" id="3.80.10.10">
    <property type="entry name" value="Ribonuclease Inhibitor"/>
    <property type="match status" value="1"/>
</dbReference>
<dbReference type="SUPFAM" id="SSF52058">
    <property type="entry name" value="L domain-like"/>
    <property type="match status" value="1"/>
</dbReference>
<accession>A0AAN8QQ37</accession>
<keyword evidence="2" id="KW-0677">Repeat</keyword>
<dbReference type="GO" id="GO:0005737">
    <property type="term" value="C:cytoplasm"/>
    <property type="evidence" value="ECO:0007669"/>
    <property type="project" value="TreeGrafter"/>
</dbReference>